<dbReference type="NCBIfam" id="TIGR01076">
    <property type="entry name" value="sortase_fam"/>
    <property type="match status" value="1"/>
</dbReference>
<proteinExistence type="predicted"/>
<gene>
    <name evidence="2" type="ORF">A3B49_00065</name>
</gene>
<dbReference type="Pfam" id="PF04203">
    <property type="entry name" value="Sortase"/>
    <property type="match status" value="1"/>
</dbReference>
<protein>
    <recommendedName>
        <fullName evidence="4">Sortase</fullName>
    </recommendedName>
</protein>
<organism evidence="2 3">
    <name type="scientific">Candidatus Daviesbacteria bacterium RIFCSPLOWO2_01_FULL_40_24</name>
    <dbReference type="NCBI Taxonomy" id="1797787"/>
    <lineage>
        <taxon>Bacteria</taxon>
        <taxon>Candidatus Daviesiibacteriota</taxon>
    </lineage>
</organism>
<dbReference type="SUPFAM" id="SSF63817">
    <property type="entry name" value="Sortase"/>
    <property type="match status" value="1"/>
</dbReference>
<accession>A0A1F5MK50</accession>
<comment type="caution">
    <text evidence="2">The sequence shown here is derived from an EMBL/GenBank/DDBJ whole genome shotgun (WGS) entry which is preliminary data.</text>
</comment>
<evidence type="ECO:0000313" key="3">
    <source>
        <dbReference type="Proteomes" id="UP000178017"/>
    </source>
</evidence>
<keyword evidence="1" id="KW-0378">Hydrolase</keyword>
<dbReference type="InterPro" id="IPR023365">
    <property type="entry name" value="Sortase_dom-sf"/>
</dbReference>
<evidence type="ECO:0000256" key="1">
    <source>
        <dbReference type="ARBA" id="ARBA00022801"/>
    </source>
</evidence>
<reference evidence="2 3" key="1">
    <citation type="journal article" date="2016" name="Nat. Commun.">
        <title>Thousands of microbial genomes shed light on interconnected biogeochemical processes in an aquifer system.</title>
        <authorList>
            <person name="Anantharaman K."/>
            <person name="Brown C.T."/>
            <person name="Hug L.A."/>
            <person name="Sharon I."/>
            <person name="Castelle C.J."/>
            <person name="Probst A.J."/>
            <person name="Thomas B.C."/>
            <person name="Singh A."/>
            <person name="Wilkins M.J."/>
            <person name="Karaoz U."/>
            <person name="Brodie E.L."/>
            <person name="Williams K.H."/>
            <person name="Hubbard S.S."/>
            <person name="Banfield J.F."/>
        </authorList>
    </citation>
    <scope>NUCLEOTIDE SEQUENCE [LARGE SCALE GENOMIC DNA]</scope>
</reference>
<dbReference type="Gene3D" id="2.40.260.10">
    <property type="entry name" value="Sortase"/>
    <property type="match status" value="1"/>
</dbReference>
<dbReference type="InterPro" id="IPR042003">
    <property type="entry name" value="Sortase_E"/>
</dbReference>
<dbReference type="EMBL" id="MFDO01000008">
    <property type="protein sequence ID" value="OGE65767.1"/>
    <property type="molecule type" value="Genomic_DNA"/>
</dbReference>
<evidence type="ECO:0008006" key="4">
    <source>
        <dbReference type="Google" id="ProtNLM"/>
    </source>
</evidence>
<dbReference type="CDD" id="cd05830">
    <property type="entry name" value="Sortase_E"/>
    <property type="match status" value="1"/>
</dbReference>
<dbReference type="GO" id="GO:0016787">
    <property type="term" value="F:hydrolase activity"/>
    <property type="evidence" value="ECO:0007669"/>
    <property type="project" value="UniProtKB-KW"/>
</dbReference>
<dbReference type="InterPro" id="IPR005754">
    <property type="entry name" value="Sortase"/>
</dbReference>
<evidence type="ECO:0000313" key="2">
    <source>
        <dbReference type="EMBL" id="OGE65767.1"/>
    </source>
</evidence>
<sequence length="213" mass="23442">MKKRVFFLGLFGLGIFLLIQVIMPLISYKLWEIGLNNQNKPLASAAPINTPILGVSIKNSGNFPAIISGNKRSTALPYAEFNLTVPSIKLQKVRVVVETNDFENNLAHLPGVALPGEKGNVFITGHSSLASLYRANNFKAIFANLPQVKEDDQILVEAGGQVFEYRVVNLKVVDPKDVSVINPPDQTGRYLTLMTCVPPGLYLKRLIVLAELR</sequence>
<dbReference type="AlphaFoldDB" id="A0A1F5MK50"/>
<name>A0A1F5MK50_9BACT</name>
<dbReference type="Proteomes" id="UP000178017">
    <property type="component" value="Unassembled WGS sequence"/>
</dbReference>